<protein>
    <submittedName>
        <fullName evidence="2">Uncharacterized protein</fullName>
    </submittedName>
</protein>
<dbReference type="Proteomes" id="UP000006753">
    <property type="component" value="Unassembled WGS sequence"/>
</dbReference>
<gene>
    <name evidence="2" type="ORF">MBM_03683</name>
</gene>
<dbReference type="InParanoid" id="K1WY08"/>
<dbReference type="EMBL" id="JH921434">
    <property type="protein sequence ID" value="EKD17911.1"/>
    <property type="molecule type" value="Genomic_DNA"/>
</dbReference>
<dbReference type="eggNOG" id="ENOG502SDCM">
    <property type="taxonomic scope" value="Eukaryota"/>
</dbReference>
<name>K1WY08_MARBU</name>
<dbReference type="PANTHER" id="PTHR36826:SF1">
    <property type="entry name" value="PROTEIN ECM13"/>
    <property type="match status" value="1"/>
</dbReference>
<feature type="region of interest" description="Disordered" evidence="1">
    <location>
        <begin position="81"/>
        <end position="126"/>
    </location>
</feature>
<evidence type="ECO:0000256" key="1">
    <source>
        <dbReference type="SAM" id="MobiDB-lite"/>
    </source>
</evidence>
<feature type="compositionally biased region" description="Polar residues" evidence="1">
    <location>
        <begin position="299"/>
        <end position="308"/>
    </location>
</feature>
<evidence type="ECO:0000313" key="3">
    <source>
        <dbReference type="Proteomes" id="UP000006753"/>
    </source>
</evidence>
<reference evidence="2 3" key="1">
    <citation type="journal article" date="2012" name="BMC Genomics">
        <title>Sequencing the genome of Marssonina brunnea reveals fungus-poplar co-evolution.</title>
        <authorList>
            <person name="Zhu S."/>
            <person name="Cao Y.-Z."/>
            <person name="Jiang C."/>
            <person name="Tan B.-Y."/>
            <person name="Wang Z."/>
            <person name="Feng S."/>
            <person name="Zhang L."/>
            <person name="Su X.-H."/>
            <person name="Brejova B."/>
            <person name="Vinar T."/>
            <person name="Xu M."/>
            <person name="Wang M.-X."/>
            <person name="Zhang S.-G."/>
            <person name="Huang M.-R."/>
            <person name="Wu R."/>
            <person name="Zhou Y."/>
        </authorList>
    </citation>
    <scope>NUCLEOTIDE SEQUENCE [LARGE SCALE GENOMIC DNA]</scope>
    <source>
        <strain evidence="2 3">MB_m1</strain>
    </source>
</reference>
<dbReference type="OrthoDB" id="5431245at2759"/>
<sequence>MSSRSIVQAKDSTASGYITDYAPTSNTSISSASKHHHQQTPLPTRDNLHLQPPPCQNTKLGLPSGHRSSVFGLESSSIIAQSQDQMPTMSTTPLFSSSSSSSSLSSTPTPSPALTSTSTPPSIYISTSSPLQRKAMSITQTYYLAHTARGKLSSEAGRSDHNLRLLVGHANLLDSLMLELAAAEDEQEQWFHQSVTKASSKTKGRTHIQWADAVVEDPAEDWHIEDAEAESDSESSTYGSDDEDVETGERFTPLQRVHSFSSRSPSPSSSDDACATVEEVEQEFEDDGEEDLEGLQLRLTPSRSQQQTPELDPDSDDAASSSEEDESMPPSPPSAALPTFSEKQRIVTTSYYRSSSRRRRQPTPRAIPQPEPPRAFFEYSPRRAPKPGLVSAIRVY</sequence>
<dbReference type="AlphaFoldDB" id="K1WY08"/>
<dbReference type="InterPro" id="IPR037738">
    <property type="entry name" value="Ecm13-like"/>
</dbReference>
<feature type="compositionally biased region" description="Acidic residues" evidence="1">
    <location>
        <begin position="278"/>
        <end position="293"/>
    </location>
</feature>
<dbReference type="STRING" id="1072389.K1WY08"/>
<keyword evidence="3" id="KW-1185">Reference proteome</keyword>
<dbReference type="KEGG" id="mbe:MBM_03683"/>
<evidence type="ECO:0000313" key="2">
    <source>
        <dbReference type="EMBL" id="EKD17911.1"/>
    </source>
</evidence>
<feature type="region of interest" description="Disordered" evidence="1">
    <location>
        <begin position="227"/>
        <end position="388"/>
    </location>
</feature>
<feature type="compositionally biased region" description="Low complexity" evidence="1">
    <location>
        <begin position="87"/>
        <end position="126"/>
    </location>
</feature>
<dbReference type="HOGENOM" id="CLU_058482_0_0_1"/>
<feature type="compositionally biased region" description="Polar residues" evidence="1">
    <location>
        <begin position="1"/>
        <end position="32"/>
    </location>
</feature>
<feature type="compositionally biased region" description="Acidic residues" evidence="1">
    <location>
        <begin position="311"/>
        <end position="327"/>
    </location>
</feature>
<organism evidence="2 3">
    <name type="scientific">Marssonina brunnea f. sp. multigermtubi (strain MB_m1)</name>
    <name type="common">Marssonina leaf spot fungus</name>
    <dbReference type="NCBI Taxonomy" id="1072389"/>
    <lineage>
        <taxon>Eukaryota</taxon>
        <taxon>Fungi</taxon>
        <taxon>Dikarya</taxon>
        <taxon>Ascomycota</taxon>
        <taxon>Pezizomycotina</taxon>
        <taxon>Leotiomycetes</taxon>
        <taxon>Helotiales</taxon>
        <taxon>Drepanopezizaceae</taxon>
        <taxon>Drepanopeziza</taxon>
    </lineage>
</organism>
<dbReference type="GeneID" id="18759618"/>
<accession>K1WY08</accession>
<feature type="region of interest" description="Disordered" evidence="1">
    <location>
        <begin position="1"/>
        <end position="67"/>
    </location>
</feature>
<proteinExistence type="predicted"/>
<feature type="compositionally biased region" description="Low complexity" evidence="1">
    <location>
        <begin position="259"/>
        <end position="270"/>
    </location>
</feature>
<dbReference type="PANTHER" id="PTHR36826">
    <property type="entry name" value="PROTEIN ECM13"/>
    <property type="match status" value="1"/>
</dbReference>